<gene>
    <name evidence="2" type="ORF">GCM10009533_04390</name>
</gene>
<sequence length="143" mass="14609">MSVAVSRVVLGVLSALTIIGGAALVVMVVVYFGTSEYVPELTEFGGWGTITGMFALALYVAGAFHGPLPGRIGAGIGLAGAGYFASTIIAALVSLPAHRGGPQGNLEDGTLGFLWLVAGAFFAWRAATGRWPVEPLSSAAQER</sequence>
<keyword evidence="3" id="KW-1185">Reference proteome</keyword>
<proteinExistence type="predicted"/>
<evidence type="ECO:0000313" key="2">
    <source>
        <dbReference type="EMBL" id="GAA0508711.1"/>
    </source>
</evidence>
<comment type="caution">
    <text evidence="2">The sequence shown here is derived from an EMBL/GenBank/DDBJ whole genome shotgun (WGS) entry which is preliminary data.</text>
</comment>
<keyword evidence="1" id="KW-0812">Transmembrane</keyword>
<accession>A0ABN1BZD6</accession>
<dbReference type="Proteomes" id="UP001500729">
    <property type="component" value="Unassembled WGS sequence"/>
</dbReference>
<protein>
    <recommendedName>
        <fullName evidence="4">Integral membrane protein</fullName>
    </recommendedName>
</protein>
<reference evidence="2 3" key="1">
    <citation type="journal article" date="2019" name="Int. J. Syst. Evol. Microbiol.">
        <title>The Global Catalogue of Microorganisms (GCM) 10K type strain sequencing project: providing services to taxonomists for standard genome sequencing and annotation.</title>
        <authorList>
            <consortium name="The Broad Institute Genomics Platform"/>
            <consortium name="The Broad Institute Genome Sequencing Center for Infectious Disease"/>
            <person name="Wu L."/>
            <person name="Ma J."/>
        </authorList>
    </citation>
    <scope>NUCLEOTIDE SEQUENCE [LARGE SCALE GENOMIC DNA]</scope>
    <source>
        <strain evidence="2 3">JCM 10303</strain>
    </source>
</reference>
<keyword evidence="1" id="KW-1133">Transmembrane helix</keyword>
<organism evidence="2 3">
    <name type="scientific">Saccharopolyspora erythraea</name>
    <name type="common">Streptomyces erythraeus</name>
    <dbReference type="NCBI Taxonomy" id="1836"/>
    <lineage>
        <taxon>Bacteria</taxon>
        <taxon>Bacillati</taxon>
        <taxon>Actinomycetota</taxon>
        <taxon>Actinomycetes</taxon>
        <taxon>Pseudonocardiales</taxon>
        <taxon>Pseudonocardiaceae</taxon>
        <taxon>Saccharopolyspora</taxon>
    </lineage>
</organism>
<dbReference type="EMBL" id="BAAAGS010000002">
    <property type="protein sequence ID" value="GAA0508711.1"/>
    <property type="molecule type" value="Genomic_DNA"/>
</dbReference>
<feature type="transmembrane region" description="Helical" evidence="1">
    <location>
        <begin position="109"/>
        <end position="127"/>
    </location>
</feature>
<feature type="transmembrane region" description="Helical" evidence="1">
    <location>
        <begin position="44"/>
        <end position="64"/>
    </location>
</feature>
<feature type="transmembrane region" description="Helical" evidence="1">
    <location>
        <begin position="12"/>
        <end position="32"/>
    </location>
</feature>
<evidence type="ECO:0008006" key="4">
    <source>
        <dbReference type="Google" id="ProtNLM"/>
    </source>
</evidence>
<name>A0ABN1BZD6_SACER</name>
<evidence type="ECO:0000256" key="1">
    <source>
        <dbReference type="SAM" id="Phobius"/>
    </source>
</evidence>
<dbReference type="RefSeq" id="WP_009948018.1">
    <property type="nucleotide sequence ID" value="NZ_BAAAGS010000002.1"/>
</dbReference>
<evidence type="ECO:0000313" key="3">
    <source>
        <dbReference type="Proteomes" id="UP001500729"/>
    </source>
</evidence>
<keyword evidence="1" id="KW-0472">Membrane</keyword>
<feature type="transmembrane region" description="Helical" evidence="1">
    <location>
        <begin position="76"/>
        <end position="97"/>
    </location>
</feature>